<dbReference type="InterPro" id="IPR016170">
    <property type="entry name" value="Cytok_DH_C_sf"/>
</dbReference>
<dbReference type="PROSITE" id="PS51387">
    <property type="entry name" value="FAD_PCMH"/>
    <property type="match status" value="1"/>
</dbReference>
<evidence type="ECO:0000313" key="6">
    <source>
        <dbReference type="EMBL" id="UTV30202.1"/>
    </source>
</evidence>
<feature type="domain" description="FAD-binding PCMH-type" evidence="5">
    <location>
        <begin position="33"/>
        <end position="220"/>
    </location>
</feature>
<evidence type="ECO:0000256" key="1">
    <source>
        <dbReference type="ARBA" id="ARBA00001974"/>
    </source>
</evidence>
<comment type="cofactor">
    <cofactor evidence="1">
        <name>FAD</name>
        <dbReference type="ChEBI" id="CHEBI:57692"/>
    </cofactor>
</comment>
<evidence type="ECO:0000313" key="7">
    <source>
        <dbReference type="Proteomes" id="UP001057998"/>
    </source>
</evidence>
<dbReference type="InterPro" id="IPR004113">
    <property type="entry name" value="FAD-bd_oxidored_4_C"/>
</dbReference>
<accession>A0ABY5GLK1</accession>
<evidence type="ECO:0000256" key="2">
    <source>
        <dbReference type="ARBA" id="ARBA00022630"/>
    </source>
</evidence>
<name>A0ABY5GLK1_9GAMM</name>
<dbReference type="PANTHER" id="PTHR11748">
    <property type="entry name" value="D-LACTATE DEHYDROGENASE"/>
    <property type="match status" value="1"/>
</dbReference>
<dbReference type="InterPro" id="IPR016167">
    <property type="entry name" value="FAD-bd_PCMH_sub1"/>
</dbReference>
<dbReference type="InterPro" id="IPR006094">
    <property type="entry name" value="Oxid_FAD_bind_N"/>
</dbReference>
<reference evidence="6" key="1">
    <citation type="submission" date="2022-07" db="EMBL/GenBank/DDBJ databases">
        <title>Genome sequencing of Photobacterium atrarenae GJH2-4.</title>
        <authorList>
            <person name="Park S.-J."/>
        </authorList>
    </citation>
    <scope>NUCLEOTIDE SEQUENCE</scope>
    <source>
        <strain evidence="6">GJH2-4</strain>
    </source>
</reference>
<dbReference type="InterPro" id="IPR016164">
    <property type="entry name" value="FAD-linked_Oxase-like_C"/>
</dbReference>
<dbReference type="SUPFAM" id="SSF55103">
    <property type="entry name" value="FAD-linked oxidases, C-terminal domain"/>
    <property type="match status" value="1"/>
</dbReference>
<gene>
    <name evidence="6" type="ORF">NNL38_16585</name>
</gene>
<keyword evidence="2" id="KW-0285">Flavoprotein</keyword>
<protein>
    <submittedName>
        <fullName evidence="6">FAD-binding oxidoreductase</fullName>
    </submittedName>
</protein>
<keyword evidence="3" id="KW-0274">FAD</keyword>
<dbReference type="Gene3D" id="3.40.462.10">
    <property type="entry name" value="FAD-linked oxidases, C-terminal domain"/>
    <property type="match status" value="1"/>
</dbReference>
<keyword evidence="7" id="KW-1185">Reference proteome</keyword>
<evidence type="ECO:0000256" key="3">
    <source>
        <dbReference type="ARBA" id="ARBA00022827"/>
    </source>
</evidence>
<organism evidence="6 7">
    <name type="scientific">Photobacterium atrarenae</name>
    <dbReference type="NCBI Taxonomy" id="865757"/>
    <lineage>
        <taxon>Bacteria</taxon>
        <taxon>Pseudomonadati</taxon>
        <taxon>Pseudomonadota</taxon>
        <taxon>Gammaproteobacteria</taxon>
        <taxon>Vibrionales</taxon>
        <taxon>Vibrionaceae</taxon>
        <taxon>Photobacterium</taxon>
    </lineage>
</organism>
<dbReference type="SUPFAM" id="SSF56176">
    <property type="entry name" value="FAD-binding/transporter-associated domain-like"/>
    <property type="match status" value="1"/>
</dbReference>
<proteinExistence type="predicted"/>
<dbReference type="Gene3D" id="3.30.43.10">
    <property type="entry name" value="Uridine Diphospho-n-acetylenolpyruvylglucosamine Reductase, domain 2"/>
    <property type="match status" value="1"/>
</dbReference>
<dbReference type="InterPro" id="IPR036318">
    <property type="entry name" value="FAD-bd_PCMH-like_sf"/>
</dbReference>
<dbReference type="Pfam" id="PF02913">
    <property type="entry name" value="FAD-oxidase_C"/>
    <property type="match status" value="1"/>
</dbReference>
<dbReference type="Proteomes" id="UP001057998">
    <property type="component" value="Chromosome 2"/>
</dbReference>
<dbReference type="Pfam" id="PF01565">
    <property type="entry name" value="FAD_binding_4"/>
    <property type="match status" value="1"/>
</dbReference>
<dbReference type="EMBL" id="CP101509">
    <property type="protein sequence ID" value="UTV30202.1"/>
    <property type="molecule type" value="Genomic_DNA"/>
</dbReference>
<dbReference type="Gene3D" id="3.30.465.10">
    <property type="match status" value="1"/>
</dbReference>
<dbReference type="RefSeq" id="WP_255391546.1">
    <property type="nucleotide sequence ID" value="NZ_CP101509.1"/>
</dbReference>
<evidence type="ECO:0000256" key="4">
    <source>
        <dbReference type="ARBA" id="ARBA00023002"/>
    </source>
</evidence>
<dbReference type="InterPro" id="IPR016169">
    <property type="entry name" value="FAD-bd_PCMH_sub2"/>
</dbReference>
<sequence length="522" mass="57591">MELHTTLSKIFPPSQLSQEPETLHEYSLALNGSLCTPAAIVWPEHESELLALVQAANQHGLTLHPVAQGKNWGYGTAQGTQPNQIIVNLSRLSRVLEINDTQAYVRIQPGITQSQLYHALQEASSELQLDITAAGLHTSMVGNILERGFGHTDYADRFGHVQSMRVLLPTGEIITTGMGMFEHSVASHLYPYGTGPILQGLFSQSNLGIVLEMTLALQPKPAYQATVIVICPQEDDAPKMVATIGKLKLEGVVTSGVHTVSMTRAMGEQARKAPGAWVLTTSLAGPKKIVKARYQYFKQTLKQQIPGAKILLLDNFRWRLLDQLNQYLKSPLIDGLKLVLDLKQGVPSDAAIQTLLDHPTASSAMKTSEFPACFRWICAVSSHSREDIANMLSICRRLFREYGYEERYSMTNVNERAVVLIANIRFGKTEPEIEKANRFHHAIDNALLAAGYCPYRSGSGLFDTIKPFVNKEHLALLAKLKQSLDPNHILSPGKYWLEYPATKPTPETLAEAATEPPSQPVA</sequence>
<keyword evidence="4" id="KW-0560">Oxidoreductase</keyword>
<dbReference type="InterPro" id="IPR016166">
    <property type="entry name" value="FAD-bd_PCMH"/>
</dbReference>
<evidence type="ECO:0000259" key="5">
    <source>
        <dbReference type="PROSITE" id="PS51387"/>
    </source>
</evidence>